<evidence type="ECO:0000313" key="1">
    <source>
        <dbReference type="EMBL" id="CAJ1084299.1"/>
    </source>
</evidence>
<dbReference type="Proteomes" id="UP001178508">
    <property type="component" value="Chromosome 22"/>
</dbReference>
<dbReference type="AlphaFoldDB" id="A0AAV1HG35"/>
<gene>
    <name evidence="1" type="ORF">XNOV1_A039037</name>
</gene>
<dbReference type="EMBL" id="OY660885">
    <property type="protein sequence ID" value="CAJ1084299.1"/>
    <property type="molecule type" value="Genomic_DNA"/>
</dbReference>
<sequence>MKLSCDVCRSSLVTDAESACKDQTDHPLTLKNDGGLVIPSGGTIKVIRAAEWVNRQLSADSRRSQPIKMLEVLYMV</sequence>
<proteinExistence type="predicted"/>
<protein>
    <submittedName>
        <fullName evidence="1">Uncharacterized protein LOC127534177</fullName>
    </submittedName>
</protein>
<accession>A0AAV1HG35</accession>
<evidence type="ECO:0000313" key="2">
    <source>
        <dbReference type="Proteomes" id="UP001178508"/>
    </source>
</evidence>
<organism evidence="1 2">
    <name type="scientific">Xyrichtys novacula</name>
    <name type="common">Pearly razorfish</name>
    <name type="synonym">Hemipteronotus novacula</name>
    <dbReference type="NCBI Taxonomy" id="13765"/>
    <lineage>
        <taxon>Eukaryota</taxon>
        <taxon>Metazoa</taxon>
        <taxon>Chordata</taxon>
        <taxon>Craniata</taxon>
        <taxon>Vertebrata</taxon>
        <taxon>Euteleostomi</taxon>
        <taxon>Actinopterygii</taxon>
        <taxon>Neopterygii</taxon>
        <taxon>Teleostei</taxon>
        <taxon>Neoteleostei</taxon>
        <taxon>Acanthomorphata</taxon>
        <taxon>Eupercaria</taxon>
        <taxon>Labriformes</taxon>
        <taxon>Labridae</taxon>
        <taxon>Xyrichtys</taxon>
    </lineage>
</organism>
<keyword evidence="2" id="KW-1185">Reference proteome</keyword>
<name>A0AAV1HG35_XYRNO</name>
<reference evidence="1" key="1">
    <citation type="submission" date="2023-08" db="EMBL/GenBank/DDBJ databases">
        <authorList>
            <person name="Alioto T."/>
            <person name="Alioto T."/>
            <person name="Gomez Garrido J."/>
        </authorList>
    </citation>
    <scope>NUCLEOTIDE SEQUENCE</scope>
</reference>